<dbReference type="Proteomes" id="UP000824108">
    <property type="component" value="Unassembled WGS sequence"/>
</dbReference>
<name>A0A9D2KFD6_9BACE</name>
<evidence type="ECO:0000313" key="2">
    <source>
        <dbReference type="EMBL" id="HIZ92812.1"/>
    </source>
</evidence>
<protein>
    <submittedName>
        <fullName evidence="2">Uncharacterized protein</fullName>
    </submittedName>
</protein>
<organism evidence="2 3">
    <name type="scientific">Candidatus Bacteroides merdavium</name>
    <dbReference type="NCBI Taxonomy" id="2838472"/>
    <lineage>
        <taxon>Bacteria</taxon>
        <taxon>Pseudomonadati</taxon>
        <taxon>Bacteroidota</taxon>
        <taxon>Bacteroidia</taxon>
        <taxon>Bacteroidales</taxon>
        <taxon>Bacteroidaceae</taxon>
        <taxon>Bacteroides</taxon>
    </lineage>
</organism>
<feature type="region of interest" description="Disordered" evidence="1">
    <location>
        <begin position="1"/>
        <end position="29"/>
    </location>
</feature>
<reference evidence="2" key="1">
    <citation type="journal article" date="2021" name="PeerJ">
        <title>Extensive microbial diversity within the chicken gut microbiome revealed by metagenomics and culture.</title>
        <authorList>
            <person name="Gilroy R."/>
            <person name="Ravi A."/>
            <person name="Getino M."/>
            <person name="Pursley I."/>
            <person name="Horton D.L."/>
            <person name="Alikhan N.F."/>
            <person name="Baker D."/>
            <person name="Gharbi K."/>
            <person name="Hall N."/>
            <person name="Watson M."/>
            <person name="Adriaenssens E.M."/>
            <person name="Foster-Nyarko E."/>
            <person name="Jarju S."/>
            <person name="Secka A."/>
            <person name="Antonio M."/>
            <person name="Oren A."/>
            <person name="Chaudhuri R.R."/>
            <person name="La Ragione R."/>
            <person name="Hildebrand F."/>
            <person name="Pallen M.J."/>
        </authorList>
    </citation>
    <scope>NUCLEOTIDE SEQUENCE</scope>
    <source>
        <strain evidence="2">CHK118-2852</strain>
    </source>
</reference>
<gene>
    <name evidence="2" type="ORF">H9807_11995</name>
</gene>
<feature type="compositionally biased region" description="Basic and acidic residues" evidence="1">
    <location>
        <begin position="7"/>
        <end position="25"/>
    </location>
</feature>
<accession>A0A9D2KFD6</accession>
<evidence type="ECO:0000256" key="1">
    <source>
        <dbReference type="SAM" id="MobiDB-lite"/>
    </source>
</evidence>
<sequence length="127" mass="14922">MLLQRFYRRDETRGYSDRSNERPTDYKQGCNTHVFSQISRYQYPQQGRERAQTKYQRKRAPENFRSDILLDNSNEQGVINGISNTPGKHQAHKSYERIDKKLLYSPFIIINNTKTPNFTFLGVKSGA</sequence>
<dbReference type="EMBL" id="DXAV01000098">
    <property type="protein sequence ID" value="HIZ92812.1"/>
    <property type="molecule type" value="Genomic_DNA"/>
</dbReference>
<evidence type="ECO:0000313" key="3">
    <source>
        <dbReference type="Proteomes" id="UP000824108"/>
    </source>
</evidence>
<feature type="region of interest" description="Disordered" evidence="1">
    <location>
        <begin position="43"/>
        <end position="64"/>
    </location>
</feature>
<comment type="caution">
    <text evidence="2">The sequence shown here is derived from an EMBL/GenBank/DDBJ whole genome shotgun (WGS) entry which is preliminary data.</text>
</comment>
<proteinExistence type="predicted"/>
<reference evidence="2" key="2">
    <citation type="submission" date="2021-04" db="EMBL/GenBank/DDBJ databases">
        <authorList>
            <person name="Gilroy R."/>
        </authorList>
    </citation>
    <scope>NUCLEOTIDE SEQUENCE</scope>
    <source>
        <strain evidence="2">CHK118-2852</strain>
    </source>
</reference>
<dbReference type="AlphaFoldDB" id="A0A9D2KFD6"/>